<name>A0A1E7LWZ3_9ACTN</name>
<evidence type="ECO:0008006" key="7">
    <source>
        <dbReference type="Google" id="ProtNLM"/>
    </source>
</evidence>
<evidence type="ECO:0000256" key="1">
    <source>
        <dbReference type="SAM" id="MobiDB-lite"/>
    </source>
</evidence>
<feature type="transmembrane region" description="Helical" evidence="2">
    <location>
        <begin position="398"/>
        <end position="420"/>
    </location>
</feature>
<keyword evidence="2" id="KW-0472">Membrane</keyword>
<keyword evidence="2" id="KW-1133">Transmembrane helix</keyword>
<organism evidence="4 6">
    <name type="scientific">Streptomyces nanshensis</name>
    <dbReference type="NCBI Taxonomy" id="518642"/>
    <lineage>
        <taxon>Bacteria</taxon>
        <taxon>Bacillati</taxon>
        <taxon>Actinomycetota</taxon>
        <taxon>Actinomycetes</taxon>
        <taxon>Kitasatosporales</taxon>
        <taxon>Streptomycetaceae</taxon>
        <taxon>Streptomyces</taxon>
    </lineage>
</organism>
<keyword evidence="3" id="KW-0732">Signal</keyword>
<reference evidence="4 6" key="1">
    <citation type="journal article" date="2016" name="Front. Microbiol.">
        <title>Comparative Genomics Analysis of Streptomyces Species Reveals Their Adaptation to the Marine Environment and Their Diversity at the Genomic Level.</title>
        <authorList>
            <person name="Tian X."/>
            <person name="Zhang Z."/>
            <person name="Yang T."/>
            <person name="Chen M."/>
            <person name="Li J."/>
            <person name="Chen F."/>
            <person name="Yang J."/>
            <person name="Li W."/>
            <person name="Zhang B."/>
            <person name="Zhang Z."/>
            <person name="Wu J."/>
            <person name="Zhang C."/>
            <person name="Long L."/>
            <person name="Xiao J."/>
        </authorList>
    </citation>
    <scope>NUCLEOTIDE SEQUENCE [LARGE SCALE GENOMIC DNA]</scope>
    <source>
        <strain evidence="4 6">SCSIO M10372</strain>
    </source>
</reference>
<evidence type="ECO:0000256" key="3">
    <source>
        <dbReference type="SAM" id="SignalP"/>
    </source>
</evidence>
<evidence type="ECO:0000256" key="2">
    <source>
        <dbReference type="SAM" id="Phobius"/>
    </source>
</evidence>
<dbReference type="Proteomes" id="UP000175971">
    <property type="component" value="Unassembled WGS sequence"/>
</dbReference>
<sequence length="456" mass="47825">MKRQRNRGRAMLAAFAAVCAVVGLPGQAYAAGPPAYAFDPDAKRVQGAERNAEASVLQPGAVYRSSIEPGQKLYYRVKLDSTTDSYVSAVAVPKSDGSVAYGDGITVSIRDLNDSRCSSNRNTFGSGETPRPIAAYAYRTIGKGTSTTCREAGTYDVLVERESEDESSPEAWDLELRFVQEPGLRSGGPTETSAPKDWPSSTPAPPDAEAQKRTGGTSYYDATSLETGEWVDAIAPGQTRFYRVPVDWGQQIYASAALSNSPGDSSEFIGSALTLSLDNPAQGHVVDTSLSYSGKSATTALKPLPPVEYRNRYDFSSQVGAMRFAGWYYLSVTLSPKVAESYGKDPIALTMTVQVKNDAGASPYEGDPGIFAVTEKDKELAQSGDSAPKAAKSATMQVVAAGALGTGAVLVLGLGGWTLLARRRAAAAAAGGPGGPGGPVPGHQQPPYGGPPQQGW</sequence>
<comment type="caution">
    <text evidence="4">The sequence shown here is derived from an EMBL/GenBank/DDBJ whole genome shotgun (WGS) entry which is preliminary data.</text>
</comment>
<evidence type="ECO:0000313" key="4">
    <source>
        <dbReference type="EMBL" id="OEV20711.1"/>
    </source>
</evidence>
<protein>
    <recommendedName>
        <fullName evidence="7">Aromatic ring-opening dioxygenase LigA</fullName>
    </recommendedName>
</protein>
<gene>
    <name evidence="4" type="ORF">AN221_10850</name>
    <name evidence="5" type="ORF">AN221_10860</name>
</gene>
<feature type="region of interest" description="Disordered" evidence="1">
    <location>
        <begin position="427"/>
        <end position="456"/>
    </location>
</feature>
<keyword evidence="6" id="KW-1185">Reference proteome</keyword>
<feature type="region of interest" description="Disordered" evidence="1">
    <location>
        <begin position="181"/>
        <end position="215"/>
    </location>
</feature>
<dbReference type="EMBL" id="LJGZ01000021">
    <property type="protein sequence ID" value="OEV20711.1"/>
    <property type="molecule type" value="Genomic_DNA"/>
</dbReference>
<accession>A0A1E7LWZ3</accession>
<dbReference type="PATRIC" id="fig|518642.7.peg.9289"/>
<keyword evidence="2" id="KW-0812">Transmembrane</keyword>
<dbReference type="EMBL" id="LJGZ01000021">
    <property type="protein sequence ID" value="OEV20712.1"/>
    <property type="molecule type" value="Genomic_DNA"/>
</dbReference>
<feature type="compositionally biased region" description="Low complexity" evidence="1">
    <location>
        <begin position="441"/>
        <end position="456"/>
    </location>
</feature>
<dbReference type="AlphaFoldDB" id="A0A1E7LWZ3"/>
<evidence type="ECO:0000313" key="6">
    <source>
        <dbReference type="Proteomes" id="UP000175971"/>
    </source>
</evidence>
<feature type="signal peptide" evidence="3">
    <location>
        <begin position="1"/>
        <end position="30"/>
    </location>
</feature>
<evidence type="ECO:0000313" key="5">
    <source>
        <dbReference type="EMBL" id="OEV20712.1"/>
    </source>
</evidence>
<feature type="chain" id="PRO_5009197731" description="Aromatic ring-opening dioxygenase LigA" evidence="3">
    <location>
        <begin position="31"/>
        <end position="456"/>
    </location>
</feature>
<proteinExistence type="predicted"/>